<proteinExistence type="predicted"/>
<dbReference type="Proteomes" id="UP001158576">
    <property type="component" value="Chromosome PAR"/>
</dbReference>
<reference evidence="1 2" key="1">
    <citation type="submission" date="2021-04" db="EMBL/GenBank/DDBJ databases">
        <authorList>
            <person name="Bliznina A."/>
        </authorList>
    </citation>
    <scope>NUCLEOTIDE SEQUENCE [LARGE SCALE GENOMIC DNA]</scope>
</reference>
<name>A0ABN7RKV5_OIKDI</name>
<evidence type="ECO:0000313" key="1">
    <source>
        <dbReference type="EMBL" id="CAG5080161.1"/>
    </source>
</evidence>
<evidence type="ECO:0000313" key="2">
    <source>
        <dbReference type="Proteomes" id="UP001158576"/>
    </source>
</evidence>
<organism evidence="1 2">
    <name type="scientific">Oikopleura dioica</name>
    <name type="common">Tunicate</name>
    <dbReference type="NCBI Taxonomy" id="34765"/>
    <lineage>
        <taxon>Eukaryota</taxon>
        <taxon>Metazoa</taxon>
        <taxon>Chordata</taxon>
        <taxon>Tunicata</taxon>
        <taxon>Appendicularia</taxon>
        <taxon>Copelata</taxon>
        <taxon>Oikopleuridae</taxon>
        <taxon>Oikopleura</taxon>
    </lineage>
</organism>
<accession>A0ABN7RKV5</accession>
<sequence>MENVVSDMICGHPMTKHILTEKICGRGKPSCFHCHTNFVNFHGHRHIEVASCIPPSINHFDHETVSHICDTSQQQKDTFNFECCKAKLSKPANQMISCSPKGFKTREYELSIEKISGKIERIKVPISIPKRCCAEI</sequence>
<dbReference type="EMBL" id="OU015568">
    <property type="protein sequence ID" value="CAG5080161.1"/>
    <property type="molecule type" value="Genomic_DNA"/>
</dbReference>
<keyword evidence="2" id="KW-1185">Reference proteome</keyword>
<gene>
    <name evidence="1" type="ORF">OKIOD_LOCUS1049</name>
</gene>
<protein>
    <submittedName>
        <fullName evidence="1">Oidioi.mRNA.OKI2018_I69.PAR.g9491.t1.cds</fullName>
    </submittedName>
</protein>